<feature type="signal peptide" evidence="2">
    <location>
        <begin position="1"/>
        <end position="34"/>
    </location>
</feature>
<reference evidence="3 4" key="1">
    <citation type="submission" date="2014-12" db="EMBL/GenBank/DDBJ databases">
        <title>Whole genome sequencing of Sphingobium xenophagum OW59.</title>
        <authorList>
            <person name="Ohta Y."/>
            <person name="Nishi S."/>
            <person name="Hatada Y."/>
        </authorList>
    </citation>
    <scope>NUCLEOTIDE SEQUENCE [LARGE SCALE GENOMIC DNA]</scope>
    <source>
        <strain evidence="3 4">OW59</strain>
    </source>
</reference>
<dbReference type="EMBL" id="BBQY01000019">
    <property type="protein sequence ID" value="GBH31559.1"/>
    <property type="molecule type" value="Genomic_DNA"/>
</dbReference>
<keyword evidence="2" id="KW-0732">Signal</keyword>
<dbReference type="Gene3D" id="1.25.40.10">
    <property type="entry name" value="Tetratricopeptide repeat domain"/>
    <property type="match status" value="1"/>
</dbReference>
<evidence type="ECO:0000313" key="4">
    <source>
        <dbReference type="Proteomes" id="UP000290975"/>
    </source>
</evidence>
<evidence type="ECO:0000256" key="1">
    <source>
        <dbReference type="SAM" id="MobiDB-lite"/>
    </source>
</evidence>
<comment type="caution">
    <text evidence="3">The sequence shown here is derived from an EMBL/GenBank/DDBJ whole genome shotgun (WGS) entry which is preliminary data.</text>
</comment>
<feature type="region of interest" description="Disordered" evidence="1">
    <location>
        <begin position="128"/>
        <end position="147"/>
    </location>
</feature>
<name>A0A401J4I8_SPHXE</name>
<keyword evidence="4" id="KW-1185">Reference proteome</keyword>
<feature type="compositionally biased region" description="Pro residues" evidence="1">
    <location>
        <begin position="133"/>
        <end position="144"/>
    </location>
</feature>
<dbReference type="Pfam" id="PF13432">
    <property type="entry name" value="TPR_16"/>
    <property type="match status" value="1"/>
</dbReference>
<sequence length="282" mass="30336">MRYQLSPWLPSKRLALQWAAAVLAPLSFAGVAHAQSLGAIEQRLRQVEQKVGLLETGGSARGAASAASDQPVSIDALMQLDRRLAALERALSGLISAQEQDHRALVIGMAQVQTIKGDTEARLDAVERQAAAPAPPPASIPQPVAPAAQPLSADDRFEQAMLYAERQDWPRAELAFDSFVAAWPSDPRASEARFQLARAFQGQGKHAQAAQLFLELYEKAPNAPFIIDDLFALGQALTDMGPANSAQACDVYAEIETTHGAALTLEQRSQLLDRRLALKCPG</sequence>
<dbReference type="RefSeq" id="WP_087574342.1">
    <property type="nucleotide sequence ID" value="NZ_BBQY01000019.1"/>
</dbReference>
<protein>
    <submittedName>
        <fullName evidence="3">Uncharacterized protein</fullName>
    </submittedName>
</protein>
<gene>
    <name evidence="3" type="ORF">MBESOW_P2816</name>
</gene>
<evidence type="ECO:0000313" key="3">
    <source>
        <dbReference type="EMBL" id="GBH31559.1"/>
    </source>
</evidence>
<dbReference type="AlphaFoldDB" id="A0A401J4I8"/>
<dbReference type="Proteomes" id="UP000290975">
    <property type="component" value="Unassembled WGS sequence"/>
</dbReference>
<proteinExistence type="predicted"/>
<feature type="chain" id="PRO_5019373938" evidence="2">
    <location>
        <begin position="35"/>
        <end position="282"/>
    </location>
</feature>
<organism evidence="3 4">
    <name type="scientific">Sphingobium xenophagum</name>
    <dbReference type="NCBI Taxonomy" id="121428"/>
    <lineage>
        <taxon>Bacteria</taxon>
        <taxon>Pseudomonadati</taxon>
        <taxon>Pseudomonadota</taxon>
        <taxon>Alphaproteobacteria</taxon>
        <taxon>Sphingomonadales</taxon>
        <taxon>Sphingomonadaceae</taxon>
        <taxon>Sphingobium</taxon>
    </lineage>
</organism>
<accession>A0A401J4I8</accession>
<evidence type="ECO:0000256" key="2">
    <source>
        <dbReference type="SAM" id="SignalP"/>
    </source>
</evidence>
<dbReference type="InterPro" id="IPR011990">
    <property type="entry name" value="TPR-like_helical_dom_sf"/>
</dbReference>
<dbReference type="SUPFAM" id="SSF48452">
    <property type="entry name" value="TPR-like"/>
    <property type="match status" value="1"/>
</dbReference>